<reference evidence="1 2" key="1">
    <citation type="submission" date="2014-08" db="EMBL/GenBank/DDBJ databases">
        <title>Complete genome sequence of Corynebacterium aquilae S-613T(T) (=DSM 44791(T)), isolated from the choana of a healthy golden eagle.</title>
        <authorList>
            <person name="Ruckert C."/>
            <person name="Albersmeier A."/>
            <person name="Winkler A."/>
            <person name="Kalinowski J."/>
        </authorList>
    </citation>
    <scope>NUCLEOTIDE SEQUENCE [LARGE SCALE GENOMIC DNA]</scope>
    <source>
        <strain evidence="1 2">S-613</strain>
    </source>
</reference>
<dbReference type="OrthoDB" id="4412570at2"/>
<dbReference type="EMBL" id="CP009245">
    <property type="protein sequence ID" value="APT85710.1"/>
    <property type="molecule type" value="Genomic_DNA"/>
</dbReference>
<dbReference type="AlphaFoldDB" id="A0A1L7CIM3"/>
<accession>A0A1L7CIM3</accession>
<dbReference type="STRING" id="1431546.CAQU_12455"/>
<dbReference type="Proteomes" id="UP000185478">
    <property type="component" value="Chromosome"/>
</dbReference>
<dbReference type="RefSeq" id="WP_075728085.1">
    <property type="nucleotide sequence ID" value="NZ_CP009245.1"/>
</dbReference>
<keyword evidence="2" id="KW-1185">Reference proteome</keyword>
<sequence length="131" mass="13940">MKPTTIQKITALTALTLLSAQLPRTITRPIVGLALHNNTTTILLKTTATLQRAMAATRWSTIRPPLHLLLTTATTRSSSAITTSLRAATRACRYAPLIATAPCLIGGAWAWKRSNAHGAVRITDAIVGCIA</sequence>
<organism evidence="1 2">
    <name type="scientific">Corynebacterium aquilae DSM 44791</name>
    <dbReference type="NCBI Taxonomy" id="1431546"/>
    <lineage>
        <taxon>Bacteria</taxon>
        <taxon>Bacillati</taxon>
        <taxon>Actinomycetota</taxon>
        <taxon>Actinomycetes</taxon>
        <taxon>Mycobacteriales</taxon>
        <taxon>Corynebacteriaceae</taxon>
        <taxon>Corynebacterium</taxon>
    </lineage>
</organism>
<evidence type="ECO:0000313" key="2">
    <source>
        <dbReference type="Proteomes" id="UP000185478"/>
    </source>
</evidence>
<name>A0A1L7CIM3_9CORY</name>
<dbReference type="KEGG" id="caqu:CAQU_12455"/>
<evidence type="ECO:0000313" key="1">
    <source>
        <dbReference type="EMBL" id="APT85710.1"/>
    </source>
</evidence>
<proteinExistence type="predicted"/>
<protein>
    <submittedName>
        <fullName evidence="1">Uncharacterized protein</fullName>
    </submittedName>
</protein>
<gene>
    <name evidence="1" type="ORF">CAQU_12455</name>
</gene>